<dbReference type="PANTHER" id="PTHR11384">
    <property type="entry name" value="ATP-BINDING CASSETTE, SUB-FAMILY D MEMBER"/>
    <property type="match status" value="1"/>
</dbReference>
<evidence type="ECO:0000256" key="2">
    <source>
        <dbReference type="ARBA" id="ARBA00022692"/>
    </source>
</evidence>
<dbReference type="GO" id="GO:0015910">
    <property type="term" value="P:long-chain fatty acid import into peroxisome"/>
    <property type="evidence" value="ECO:0007669"/>
    <property type="project" value="TreeGrafter"/>
</dbReference>
<evidence type="ECO:0000313" key="6">
    <source>
        <dbReference type="EMBL" id="VDN45676.1"/>
    </source>
</evidence>
<protein>
    <submittedName>
        <fullName evidence="8">Pecanex-like protein</fullName>
    </submittedName>
</protein>
<proteinExistence type="predicted"/>
<dbReference type="GO" id="GO:0007031">
    <property type="term" value="P:peroxisome organization"/>
    <property type="evidence" value="ECO:0007669"/>
    <property type="project" value="TreeGrafter"/>
</dbReference>
<feature type="transmembrane region" description="Helical" evidence="5">
    <location>
        <begin position="20"/>
        <end position="39"/>
    </location>
</feature>
<evidence type="ECO:0000256" key="4">
    <source>
        <dbReference type="ARBA" id="ARBA00023136"/>
    </source>
</evidence>
<dbReference type="Proteomes" id="UP000271098">
    <property type="component" value="Unassembled WGS sequence"/>
</dbReference>
<keyword evidence="1" id="KW-0813">Transport</keyword>
<evidence type="ECO:0000256" key="3">
    <source>
        <dbReference type="ARBA" id="ARBA00022989"/>
    </source>
</evidence>
<gene>
    <name evidence="6" type="ORF">GPUH_LOCUS26524</name>
</gene>
<dbReference type="GO" id="GO:0005778">
    <property type="term" value="C:peroxisomal membrane"/>
    <property type="evidence" value="ECO:0007669"/>
    <property type="project" value="TreeGrafter"/>
</dbReference>
<name>A0A183EZY3_9BILA</name>
<feature type="transmembrane region" description="Helical" evidence="5">
    <location>
        <begin position="59"/>
        <end position="79"/>
    </location>
</feature>
<keyword evidence="7" id="KW-1185">Reference proteome</keyword>
<sequence length="151" mass="16963">MCLVVFLLRKTKSFSVATTAFDYFGGTLSYLIISIPIFLTHDYDELSGIELSGVISRNAFYYLYLIYSFSRLIALSEVVGDMAGVTHRVIGLYEELVRLHIDRLEIDRPPSTVPSSVVVIASEDSEKGNAIPKTKVSIFFSNAKNNPYYFI</sequence>
<organism evidence="8">
    <name type="scientific">Gongylonema pulchrum</name>
    <dbReference type="NCBI Taxonomy" id="637853"/>
    <lineage>
        <taxon>Eukaryota</taxon>
        <taxon>Metazoa</taxon>
        <taxon>Ecdysozoa</taxon>
        <taxon>Nematoda</taxon>
        <taxon>Chromadorea</taxon>
        <taxon>Rhabditida</taxon>
        <taxon>Spirurina</taxon>
        <taxon>Spiruromorpha</taxon>
        <taxon>Spiruroidea</taxon>
        <taxon>Gongylonematidae</taxon>
        <taxon>Gongylonema</taxon>
    </lineage>
</organism>
<keyword evidence="4 5" id="KW-0472">Membrane</keyword>
<dbReference type="EMBL" id="UYRT01111613">
    <property type="protein sequence ID" value="VDN45676.1"/>
    <property type="molecule type" value="Genomic_DNA"/>
</dbReference>
<evidence type="ECO:0000256" key="5">
    <source>
        <dbReference type="SAM" id="Phobius"/>
    </source>
</evidence>
<dbReference type="GO" id="GO:0006635">
    <property type="term" value="P:fatty acid beta-oxidation"/>
    <property type="evidence" value="ECO:0007669"/>
    <property type="project" value="TreeGrafter"/>
</dbReference>
<keyword evidence="2 5" id="KW-0812">Transmembrane</keyword>
<dbReference type="WBParaSite" id="GPUH_0002655401-mRNA-1">
    <property type="protein sequence ID" value="GPUH_0002655401-mRNA-1"/>
    <property type="gene ID" value="GPUH_0002655401"/>
</dbReference>
<dbReference type="OrthoDB" id="422637at2759"/>
<dbReference type="AlphaFoldDB" id="A0A183EZY3"/>
<dbReference type="GO" id="GO:0005324">
    <property type="term" value="F:long-chain fatty acid transmembrane transporter activity"/>
    <property type="evidence" value="ECO:0007669"/>
    <property type="project" value="TreeGrafter"/>
</dbReference>
<reference evidence="8" key="1">
    <citation type="submission" date="2016-06" db="UniProtKB">
        <authorList>
            <consortium name="WormBaseParasite"/>
        </authorList>
    </citation>
    <scope>IDENTIFICATION</scope>
</reference>
<accession>A0A183EZY3</accession>
<dbReference type="InterPro" id="IPR050835">
    <property type="entry name" value="ABC_transporter_sub-D"/>
</dbReference>
<reference evidence="6 7" key="2">
    <citation type="submission" date="2018-11" db="EMBL/GenBank/DDBJ databases">
        <authorList>
            <consortium name="Pathogen Informatics"/>
        </authorList>
    </citation>
    <scope>NUCLEOTIDE SEQUENCE [LARGE SCALE GENOMIC DNA]</scope>
</reference>
<keyword evidence="3 5" id="KW-1133">Transmembrane helix</keyword>
<dbReference type="PANTHER" id="PTHR11384:SF59">
    <property type="entry name" value="LYSOSOMAL COBALAMIN TRANSPORTER ABCD4"/>
    <property type="match status" value="1"/>
</dbReference>
<evidence type="ECO:0000256" key="1">
    <source>
        <dbReference type="ARBA" id="ARBA00022448"/>
    </source>
</evidence>
<dbReference type="GO" id="GO:0042760">
    <property type="term" value="P:very long-chain fatty acid catabolic process"/>
    <property type="evidence" value="ECO:0007669"/>
    <property type="project" value="TreeGrafter"/>
</dbReference>
<dbReference type="GO" id="GO:0042626">
    <property type="term" value="F:ATPase-coupled transmembrane transporter activity"/>
    <property type="evidence" value="ECO:0007669"/>
    <property type="project" value="TreeGrafter"/>
</dbReference>
<dbReference type="GO" id="GO:0005524">
    <property type="term" value="F:ATP binding"/>
    <property type="evidence" value="ECO:0007669"/>
    <property type="project" value="TreeGrafter"/>
</dbReference>
<evidence type="ECO:0000313" key="7">
    <source>
        <dbReference type="Proteomes" id="UP000271098"/>
    </source>
</evidence>
<evidence type="ECO:0000313" key="8">
    <source>
        <dbReference type="WBParaSite" id="GPUH_0002655401-mRNA-1"/>
    </source>
</evidence>